<comment type="caution">
    <text evidence="6">The sequence shown here is derived from an EMBL/GenBank/DDBJ whole genome shotgun (WGS) entry which is preliminary data.</text>
</comment>
<name>A0AAV9IHU4_9RHOD</name>
<dbReference type="Gene3D" id="1.10.10.60">
    <property type="entry name" value="Homeodomain-like"/>
    <property type="match status" value="1"/>
</dbReference>
<dbReference type="PANTHER" id="PTHR16088:SF3">
    <property type="entry name" value="GON-4-LIKE PROTEIN"/>
    <property type="match status" value="1"/>
</dbReference>
<evidence type="ECO:0000256" key="4">
    <source>
        <dbReference type="SAM" id="MobiDB-lite"/>
    </source>
</evidence>
<dbReference type="AlphaFoldDB" id="A0AAV9IHU4"/>
<feature type="region of interest" description="Disordered" evidence="4">
    <location>
        <begin position="198"/>
        <end position="226"/>
    </location>
</feature>
<reference evidence="6 7" key="1">
    <citation type="submission" date="2022-07" db="EMBL/GenBank/DDBJ databases">
        <title>Genome-wide signatures of adaptation to extreme environments.</title>
        <authorList>
            <person name="Cho C.H."/>
            <person name="Yoon H.S."/>
        </authorList>
    </citation>
    <scope>NUCLEOTIDE SEQUENCE [LARGE SCALE GENOMIC DNA]</scope>
    <source>
        <strain evidence="6 7">108.79 E11</strain>
    </source>
</reference>
<keyword evidence="1" id="KW-0805">Transcription regulation</keyword>
<feature type="region of interest" description="Disordered" evidence="4">
    <location>
        <begin position="560"/>
        <end position="592"/>
    </location>
</feature>
<gene>
    <name evidence="6" type="ORF">GAYE_SCF34G4946</name>
</gene>
<feature type="domain" description="Myb-like" evidence="5">
    <location>
        <begin position="423"/>
        <end position="472"/>
    </location>
</feature>
<accession>A0AAV9IHU4</accession>
<dbReference type="PANTHER" id="PTHR16088">
    <property type="entry name" value="YY1 ASSOCIATED PROTEIN-RELATED"/>
    <property type="match status" value="1"/>
</dbReference>
<feature type="domain" description="Myb-like" evidence="5">
    <location>
        <begin position="612"/>
        <end position="664"/>
    </location>
</feature>
<feature type="compositionally biased region" description="Acidic residues" evidence="4">
    <location>
        <begin position="582"/>
        <end position="592"/>
    </location>
</feature>
<dbReference type="SMART" id="SM00717">
    <property type="entry name" value="SANT"/>
    <property type="match status" value="3"/>
</dbReference>
<dbReference type="Pfam" id="PF21227">
    <property type="entry name" value="Myb_DNA-binding_7"/>
    <property type="match status" value="1"/>
</dbReference>
<dbReference type="EMBL" id="JANCYU010000047">
    <property type="protein sequence ID" value="KAK4527025.1"/>
    <property type="molecule type" value="Genomic_DNA"/>
</dbReference>
<dbReference type="InterPro" id="IPR009057">
    <property type="entry name" value="Homeodomain-like_sf"/>
</dbReference>
<evidence type="ECO:0000256" key="3">
    <source>
        <dbReference type="ARBA" id="ARBA00023242"/>
    </source>
</evidence>
<dbReference type="GO" id="GO:0005634">
    <property type="term" value="C:nucleus"/>
    <property type="evidence" value="ECO:0007669"/>
    <property type="project" value="TreeGrafter"/>
</dbReference>
<keyword evidence="2" id="KW-0804">Transcription</keyword>
<keyword evidence="7" id="KW-1185">Reference proteome</keyword>
<keyword evidence="3" id="KW-0539">Nucleus</keyword>
<evidence type="ECO:0000313" key="6">
    <source>
        <dbReference type="EMBL" id="KAK4527025.1"/>
    </source>
</evidence>
<dbReference type="InterPro" id="IPR052435">
    <property type="entry name" value="YY1-Transcr_Regul"/>
</dbReference>
<evidence type="ECO:0000313" key="7">
    <source>
        <dbReference type="Proteomes" id="UP001300502"/>
    </source>
</evidence>
<dbReference type="GO" id="GO:0006355">
    <property type="term" value="P:regulation of DNA-templated transcription"/>
    <property type="evidence" value="ECO:0007669"/>
    <property type="project" value="TreeGrafter"/>
</dbReference>
<evidence type="ECO:0000256" key="1">
    <source>
        <dbReference type="ARBA" id="ARBA00023015"/>
    </source>
</evidence>
<dbReference type="Proteomes" id="UP001300502">
    <property type="component" value="Unassembled WGS sequence"/>
</dbReference>
<dbReference type="GO" id="GO:0003712">
    <property type="term" value="F:transcription coregulator activity"/>
    <property type="evidence" value="ECO:0007669"/>
    <property type="project" value="TreeGrafter"/>
</dbReference>
<evidence type="ECO:0000259" key="5">
    <source>
        <dbReference type="SMART" id="SM00717"/>
    </source>
</evidence>
<feature type="domain" description="Myb-like" evidence="5">
    <location>
        <begin position="486"/>
        <end position="536"/>
    </location>
</feature>
<dbReference type="InterPro" id="IPR001005">
    <property type="entry name" value="SANT/Myb"/>
</dbReference>
<dbReference type="SUPFAM" id="SSF46689">
    <property type="entry name" value="Homeodomain-like"/>
    <property type="match status" value="1"/>
</dbReference>
<evidence type="ECO:0000256" key="2">
    <source>
        <dbReference type="ARBA" id="ARBA00023163"/>
    </source>
</evidence>
<sequence>MKSPGRDRGFPPYGKNVSHELWGGAEYSFHCDEEFRELSNAAALQELYDSETEKEVWMRKLLPSSKELENGKHEFLATCSDSSRIGVDSDSTLQLERITKETDNSTGQLARLDGLQSLIESSATWDDEDRKAYSEFLLSLYAPEERDYGHEDSSDEDFDYLVEAQNETEDEEEYRNDPTARIPGKELVDLVSGKTSYSFRSKKPLHPRNATPKKKPRVEVKKMDEQSAACGSNERLSLEWKRAKPIMPANAKFHASQCTSSKLYFRQESLEQLALQVRRHVQLLIQSCLLVAQERLRDDSVLNLSKTLLSEWRRALDICASFRKFFTNTVSELEPDTSSNGYSVSFFETPTLSIIPELFSLMEKRDCLTSCDVQTLLERFFPFLEIDLLPKLPKYSFYDHSKYSILDAQYIDIEKLKSTSMSSPEKWSSAEDGLIATLIRQYGSDWLENYERLLPSKRYEEVWRRYRYLSGRHAPDNPVKHLVIERQKPLSSEEWRILEYGVYLYGDNAWKKIEINLLPHRDQIILQRMWKQRQKRRRQKIRENERHKQEARKLARQLRQQELEKGQTSSQPETTCLQQVDDKEEEGMDEETDSTQAQLENCSNWLIVSGDRKVHFSHEDDKKLLSQVKAFGATEDTFVQLAKTLGDGKTPQVMRKRYSQLLRWVQQSSKSVHRYNKCET</sequence>
<protein>
    <recommendedName>
        <fullName evidence="5">Myb-like domain-containing protein</fullName>
    </recommendedName>
</protein>
<proteinExistence type="predicted"/>
<organism evidence="6 7">
    <name type="scientific">Galdieria yellowstonensis</name>
    <dbReference type="NCBI Taxonomy" id="3028027"/>
    <lineage>
        <taxon>Eukaryota</taxon>
        <taxon>Rhodophyta</taxon>
        <taxon>Bangiophyceae</taxon>
        <taxon>Galdieriales</taxon>
        <taxon>Galdieriaceae</taxon>
        <taxon>Galdieria</taxon>
    </lineage>
</organism>
<feature type="compositionally biased region" description="Basic residues" evidence="4">
    <location>
        <begin position="200"/>
        <end position="216"/>
    </location>
</feature>
<feature type="compositionally biased region" description="Polar residues" evidence="4">
    <location>
        <begin position="566"/>
        <end position="578"/>
    </location>
</feature>